<reference evidence="3" key="2">
    <citation type="submission" date="2009-11" db="EMBL/GenBank/DDBJ databases">
        <title>The Genome Sequence of Allomyces macrogynus strain ATCC 38327.</title>
        <authorList>
            <consortium name="The Broad Institute Genome Sequencing Platform"/>
            <person name="Russ C."/>
            <person name="Cuomo C."/>
            <person name="Shea T."/>
            <person name="Young S.K."/>
            <person name="Zeng Q."/>
            <person name="Koehrsen M."/>
            <person name="Haas B."/>
            <person name="Borodovsky M."/>
            <person name="Guigo R."/>
            <person name="Alvarado L."/>
            <person name="Berlin A."/>
            <person name="Borenstein D."/>
            <person name="Chen Z."/>
            <person name="Engels R."/>
            <person name="Freedman E."/>
            <person name="Gellesch M."/>
            <person name="Goldberg J."/>
            <person name="Griggs A."/>
            <person name="Gujja S."/>
            <person name="Heiman D."/>
            <person name="Hepburn T."/>
            <person name="Howarth C."/>
            <person name="Jen D."/>
            <person name="Larson L."/>
            <person name="Lewis B."/>
            <person name="Mehta T."/>
            <person name="Park D."/>
            <person name="Pearson M."/>
            <person name="Roberts A."/>
            <person name="Saif S."/>
            <person name="Shenoy N."/>
            <person name="Sisk P."/>
            <person name="Stolte C."/>
            <person name="Sykes S."/>
            <person name="Walk T."/>
            <person name="White J."/>
            <person name="Yandava C."/>
            <person name="Burger G."/>
            <person name="Gray M.W."/>
            <person name="Holland P.W.H."/>
            <person name="King N."/>
            <person name="Lang F.B.F."/>
            <person name="Roger A.J."/>
            <person name="Ruiz-Trillo I."/>
            <person name="Lander E."/>
            <person name="Nusbaum C."/>
        </authorList>
    </citation>
    <scope>NUCLEOTIDE SEQUENCE [LARGE SCALE GENOMIC DNA]</scope>
    <source>
        <strain evidence="3">ATCC 38327</strain>
    </source>
</reference>
<dbReference type="OrthoDB" id="2342176at2759"/>
<evidence type="ECO:0008006" key="4">
    <source>
        <dbReference type="Google" id="ProtNLM"/>
    </source>
</evidence>
<evidence type="ECO:0000313" key="3">
    <source>
        <dbReference type="Proteomes" id="UP000054350"/>
    </source>
</evidence>
<proteinExistence type="predicted"/>
<gene>
    <name evidence="2" type="ORF">AMAG_20341</name>
</gene>
<keyword evidence="3" id="KW-1185">Reference proteome</keyword>
<dbReference type="Proteomes" id="UP000054350">
    <property type="component" value="Unassembled WGS sequence"/>
</dbReference>
<dbReference type="Gene3D" id="2.70.50.70">
    <property type="match status" value="1"/>
</dbReference>
<sequence>MDYDDTSPLSTFPCKGYRAQAPVQTVRASTSIPGSIGGDAPRNGGHCQFALSYDGEKTWVVVETVTRDCLRDANRYTMDVPIPKSAPAGTAVFAWTWVNAVGNREYYMACTDLVMNNPDATAALTGPEMLIANLPGYDMREVFEKRRVITVRGNGAVPPPPVSTATAKPTPTTTTTTTKKPGKDQKDLLTSTAVATTSTAAPKPTTTAAPKPKTTAAPKPITSSPKPTTATSSTRSTRVPKPTTTTTALSKPTPTDANCIDGTWRCAGNGKLMG</sequence>
<feature type="compositionally biased region" description="Low complexity" evidence="1">
    <location>
        <begin position="163"/>
        <end position="179"/>
    </location>
</feature>
<evidence type="ECO:0000256" key="1">
    <source>
        <dbReference type="SAM" id="MobiDB-lite"/>
    </source>
</evidence>
<name>A0A0L0T9D7_ALLM3</name>
<dbReference type="PANTHER" id="PTHR36182:SF1">
    <property type="entry name" value="PROTEIN, PUTATIVE (AFU_ORTHOLOGUE AFUA_6G10930)-RELATED"/>
    <property type="match status" value="1"/>
</dbReference>
<reference evidence="2 3" key="1">
    <citation type="submission" date="2009-11" db="EMBL/GenBank/DDBJ databases">
        <title>Annotation of Allomyces macrogynus ATCC 38327.</title>
        <authorList>
            <consortium name="The Broad Institute Genome Sequencing Platform"/>
            <person name="Russ C."/>
            <person name="Cuomo C."/>
            <person name="Burger G."/>
            <person name="Gray M.W."/>
            <person name="Holland P.W.H."/>
            <person name="King N."/>
            <person name="Lang F.B.F."/>
            <person name="Roger A.J."/>
            <person name="Ruiz-Trillo I."/>
            <person name="Young S.K."/>
            <person name="Zeng Q."/>
            <person name="Gargeya S."/>
            <person name="Fitzgerald M."/>
            <person name="Haas B."/>
            <person name="Abouelleil A."/>
            <person name="Alvarado L."/>
            <person name="Arachchi H.M."/>
            <person name="Berlin A."/>
            <person name="Chapman S.B."/>
            <person name="Gearin G."/>
            <person name="Goldberg J."/>
            <person name="Griggs A."/>
            <person name="Gujja S."/>
            <person name="Hansen M."/>
            <person name="Heiman D."/>
            <person name="Howarth C."/>
            <person name="Larimer J."/>
            <person name="Lui A."/>
            <person name="MacDonald P.J.P."/>
            <person name="McCowen C."/>
            <person name="Montmayeur A."/>
            <person name="Murphy C."/>
            <person name="Neiman D."/>
            <person name="Pearson M."/>
            <person name="Priest M."/>
            <person name="Roberts A."/>
            <person name="Saif S."/>
            <person name="Shea T."/>
            <person name="Sisk P."/>
            <person name="Stolte C."/>
            <person name="Sykes S."/>
            <person name="Wortman J."/>
            <person name="Nusbaum C."/>
            <person name="Birren B."/>
        </authorList>
    </citation>
    <scope>NUCLEOTIDE SEQUENCE [LARGE SCALE GENOMIC DNA]</scope>
    <source>
        <strain evidence="2 3">ATCC 38327</strain>
    </source>
</reference>
<dbReference type="PANTHER" id="PTHR36182">
    <property type="entry name" value="PROTEIN, PUTATIVE (AFU_ORTHOLOGUE AFUA_6G10930)-RELATED"/>
    <property type="match status" value="1"/>
</dbReference>
<evidence type="ECO:0000313" key="2">
    <source>
        <dbReference type="EMBL" id="KNE71362.1"/>
    </source>
</evidence>
<protein>
    <recommendedName>
        <fullName evidence="4">Chitin-binding type-4 domain-containing protein</fullName>
    </recommendedName>
</protein>
<dbReference type="VEuPathDB" id="FungiDB:AMAG_20341"/>
<dbReference type="AlphaFoldDB" id="A0A0L0T9D7"/>
<dbReference type="EMBL" id="GG745371">
    <property type="protein sequence ID" value="KNE71362.1"/>
    <property type="molecule type" value="Genomic_DNA"/>
</dbReference>
<dbReference type="OMA" id="NGAIMHE"/>
<accession>A0A0L0T9D7</accession>
<feature type="compositionally biased region" description="Low complexity" evidence="1">
    <location>
        <begin position="190"/>
        <end position="255"/>
    </location>
</feature>
<organism evidence="2 3">
    <name type="scientific">Allomyces macrogynus (strain ATCC 38327)</name>
    <name type="common">Allomyces javanicus var. macrogynus</name>
    <dbReference type="NCBI Taxonomy" id="578462"/>
    <lineage>
        <taxon>Eukaryota</taxon>
        <taxon>Fungi</taxon>
        <taxon>Fungi incertae sedis</taxon>
        <taxon>Blastocladiomycota</taxon>
        <taxon>Blastocladiomycetes</taxon>
        <taxon>Blastocladiales</taxon>
        <taxon>Blastocladiaceae</taxon>
        <taxon>Allomyces</taxon>
    </lineage>
</organism>
<feature type="region of interest" description="Disordered" evidence="1">
    <location>
        <begin position="153"/>
        <end position="256"/>
    </location>
</feature>
<dbReference type="eggNOG" id="ENOG502S5ST">
    <property type="taxonomic scope" value="Eukaryota"/>
</dbReference>